<sequence length="942" mass="104365">MHIQPQYTGESKRTAIMFIGNTGVGKSTLLNQLGGNFEAGVSFRQGLTDKVSEQTVFLNGEWVVLMNVPGLFEPDDKRTKENATKLTEALKRGYNYKLYFVLMAHPRGPTDEEMVMMSRVNSSVRQLNGARVSFRVIVNQITSDKVYDMYDRYVAQDNFRQLFSDLKIPEFSFDITIDNVTLLMFNEDALEKKLFAEILTEEVQQHKEVSIKLPQGFKVENEDLKMYQKALLGLASPILLAAAIVAGVLGGTGWLLYKAGQNRIQPVLRPAGAARNINYHHHPHHHFGATNGSAVQHDAAAILDASELYSSLGLLLTYLCRNPVVLSFAATANLVAQSVFNYSQQPTVFRERGQSLDKDGSAETWIVNNYEDDDDDQSISSVEKRMWCAARMRDMFCVRQQQNTASGIGARVAVFKDIFRVSDQDLQRQRMAQTTKVLSETLISLQEAVQGSSDANTLARLIQWNVQLSGLCAPLVSRLAGVEHIVEGILDLTCRIKTRAADCRVNLAQSSLLDPNFVEQIMALLPPANQLNKPFSNTTLHQLFTISPQARQQSLMVVLDRIIEASREHLGFSIAQSDVLETVALAPLFSSFAENGADAQELVQPILEDLAELAGEIQDWRFVRLCVLITEWVLTRPQGNCDSMDTAGDHATAFEDKEASDDPFEELISIARSVMKRDAFAPTADMDRLLVTQRDYVLYSGGPGHLVRRRTLAFLVQSAVSQHGGFLVRQIRHRLEEPYAAREKSGNMNGDNHSTSHNDSSEGINEPSPLFSSFPDLFMARLILPSGSEELQEDSLCYRLSALLEELHELCSVGSSDQGHKETLAGTRTALLERLDKIIKRYRATLQLNVPLAADLICAVGMIMAKKASDGDDDNDSDTGQLWWTALIQSAQTGVGGPPSVLFCGPLVVRLRDLAETLPVPDLATAIVSYIETLPIPDPNSS</sequence>
<dbReference type="InterPro" id="IPR006073">
    <property type="entry name" value="GTP-bd"/>
</dbReference>
<evidence type="ECO:0000313" key="5">
    <source>
        <dbReference type="Proteomes" id="UP000738325"/>
    </source>
</evidence>
<gene>
    <name evidence="4" type="ORF">BGZ99_003923</name>
</gene>
<accession>A0A9P6UUH8</accession>
<evidence type="ECO:0000259" key="3">
    <source>
        <dbReference type="Pfam" id="PF01926"/>
    </source>
</evidence>
<reference evidence="4" key="1">
    <citation type="journal article" date="2020" name="Fungal Divers.">
        <title>Resolving the Mortierellaceae phylogeny through synthesis of multi-gene phylogenetics and phylogenomics.</title>
        <authorList>
            <person name="Vandepol N."/>
            <person name="Liber J."/>
            <person name="Desiro A."/>
            <person name="Na H."/>
            <person name="Kennedy M."/>
            <person name="Barry K."/>
            <person name="Grigoriev I.V."/>
            <person name="Miller A.N."/>
            <person name="O'Donnell K."/>
            <person name="Stajich J.E."/>
            <person name="Bonito G."/>
        </authorList>
    </citation>
    <scope>NUCLEOTIDE SEQUENCE</scope>
    <source>
        <strain evidence="4">REB-010B</strain>
    </source>
</reference>
<dbReference type="Pfam" id="PF01926">
    <property type="entry name" value="MMR_HSR1"/>
    <property type="match status" value="1"/>
</dbReference>
<organism evidence="4 5">
    <name type="scientific">Dissophora globulifera</name>
    <dbReference type="NCBI Taxonomy" id="979702"/>
    <lineage>
        <taxon>Eukaryota</taxon>
        <taxon>Fungi</taxon>
        <taxon>Fungi incertae sedis</taxon>
        <taxon>Mucoromycota</taxon>
        <taxon>Mortierellomycotina</taxon>
        <taxon>Mortierellomycetes</taxon>
        <taxon>Mortierellales</taxon>
        <taxon>Mortierellaceae</taxon>
        <taxon>Dissophora</taxon>
    </lineage>
</organism>
<dbReference type="InterPro" id="IPR027417">
    <property type="entry name" value="P-loop_NTPase"/>
</dbReference>
<keyword evidence="5" id="KW-1185">Reference proteome</keyword>
<name>A0A9P6UUH8_9FUNG</name>
<dbReference type="EMBL" id="JAAAIP010000244">
    <property type="protein sequence ID" value="KAG0321452.1"/>
    <property type="molecule type" value="Genomic_DNA"/>
</dbReference>
<dbReference type="SUPFAM" id="SSF52540">
    <property type="entry name" value="P-loop containing nucleoside triphosphate hydrolases"/>
    <property type="match status" value="1"/>
</dbReference>
<dbReference type="AlphaFoldDB" id="A0A9P6UUH8"/>
<comment type="caution">
    <text evidence="4">The sequence shown here is derived from an EMBL/GenBank/DDBJ whole genome shotgun (WGS) entry which is preliminary data.</text>
</comment>
<dbReference type="Gene3D" id="3.40.50.300">
    <property type="entry name" value="P-loop containing nucleotide triphosphate hydrolases"/>
    <property type="match status" value="1"/>
</dbReference>
<dbReference type="Proteomes" id="UP000738325">
    <property type="component" value="Unassembled WGS sequence"/>
</dbReference>
<feature type="transmembrane region" description="Helical" evidence="2">
    <location>
        <begin position="231"/>
        <end position="257"/>
    </location>
</feature>
<proteinExistence type="predicted"/>
<feature type="domain" description="G" evidence="3">
    <location>
        <begin position="16"/>
        <end position="115"/>
    </location>
</feature>
<protein>
    <recommendedName>
        <fullName evidence="3">G domain-containing protein</fullName>
    </recommendedName>
</protein>
<keyword evidence="2" id="KW-1133">Transmembrane helix</keyword>
<evidence type="ECO:0000313" key="4">
    <source>
        <dbReference type="EMBL" id="KAG0321452.1"/>
    </source>
</evidence>
<keyword evidence="2" id="KW-0812">Transmembrane</keyword>
<feature type="region of interest" description="Disordered" evidence="1">
    <location>
        <begin position="742"/>
        <end position="766"/>
    </location>
</feature>
<keyword evidence="2" id="KW-0472">Membrane</keyword>
<dbReference type="GO" id="GO:0005525">
    <property type="term" value="F:GTP binding"/>
    <property type="evidence" value="ECO:0007669"/>
    <property type="project" value="InterPro"/>
</dbReference>
<dbReference type="OrthoDB" id="2443040at2759"/>
<evidence type="ECO:0000256" key="2">
    <source>
        <dbReference type="SAM" id="Phobius"/>
    </source>
</evidence>
<evidence type="ECO:0000256" key="1">
    <source>
        <dbReference type="SAM" id="MobiDB-lite"/>
    </source>
</evidence>